<feature type="region of interest" description="Disordered" evidence="1">
    <location>
        <begin position="112"/>
        <end position="133"/>
    </location>
</feature>
<dbReference type="EMBL" id="OX451739">
    <property type="protein sequence ID" value="CAI8611511.1"/>
    <property type="molecule type" value="Genomic_DNA"/>
</dbReference>
<dbReference type="AlphaFoldDB" id="A0AAV1AP21"/>
<gene>
    <name evidence="2" type="ORF">VFH_IV232800</name>
</gene>
<protein>
    <submittedName>
        <fullName evidence="2">Uncharacterized protein</fullName>
    </submittedName>
</protein>
<keyword evidence="3" id="KW-1185">Reference proteome</keyword>
<evidence type="ECO:0000313" key="2">
    <source>
        <dbReference type="EMBL" id="CAI8611511.1"/>
    </source>
</evidence>
<evidence type="ECO:0000313" key="3">
    <source>
        <dbReference type="Proteomes" id="UP001157006"/>
    </source>
</evidence>
<proteinExistence type="predicted"/>
<evidence type="ECO:0000256" key="1">
    <source>
        <dbReference type="SAM" id="MobiDB-lite"/>
    </source>
</evidence>
<sequence>MRTHGSIFLHSLTQRRSTSPSSTVFFNSFDSAMLFLISIAPPPAISDSPNSLLRSQFLNLLTLNFIRSATMATSFITLPSLSISSVSLSLVSDIVTPPISFRIQHLFTSNKRTRTTEGDEKNTNSRILPAGESPTRVQSEESVVVRVKTEDAYACVDADVGVAR</sequence>
<accession>A0AAV1AP21</accession>
<organism evidence="2 3">
    <name type="scientific">Vicia faba</name>
    <name type="common">Broad bean</name>
    <name type="synonym">Faba vulgaris</name>
    <dbReference type="NCBI Taxonomy" id="3906"/>
    <lineage>
        <taxon>Eukaryota</taxon>
        <taxon>Viridiplantae</taxon>
        <taxon>Streptophyta</taxon>
        <taxon>Embryophyta</taxon>
        <taxon>Tracheophyta</taxon>
        <taxon>Spermatophyta</taxon>
        <taxon>Magnoliopsida</taxon>
        <taxon>eudicotyledons</taxon>
        <taxon>Gunneridae</taxon>
        <taxon>Pentapetalae</taxon>
        <taxon>rosids</taxon>
        <taxon>fabids</taxon>
        <taxon>Fabales</taxon>
        <taxon>Fabaceae</taxon>
        <taxon>Papilionoideae</taxon>
        <taxon>50 kb inversion clade</taxon>
        <taxon>NPAAA clade</taxon>
        <taxon>Hologalegina</taxon>
        <taxon>IRL clade</taxon>
        <taxon>Fabeae</taxon>
        <taxon>Vicia</taxon>
    </lineage>
</organism>
<feature type="compositionally biased region" description="Basic and acidic residues" evidence="1">
    <location>
        <begin position="114"/>
        <end position="123"/>
    </location>
</feature>
<reference evidence="2 3" key="1">
    <citation type="submission" date="2023-01" db="EMBL/GenBank/DDBJ databases">
        <authorList>
            <person name="Kreplak J."/>
        </authorList>
    </citation>
    <scope>NUCLEOTIDE SEQUENCE [LARGE SCALE GENOMIC DNA]</scope>
</reference>
<dbReference type="Proteomes" id="UP001157006">
    <property type="component" value="Chromosome 4"/>
</dbReference>
<name>A0AAV1AP21_VICFA</name>